<dbReference type="RefSeq" id="WP_132465772.1">
    <property type="nucleotide sequence ID" value="NZ_SLXP01000018.1"/>
</dbReference>
<evidence type="ECO:0000313" key="2">
    <source>
        <dbReference type="EMBL" id="TCP38712.1"/>
    </source>
</evidence>
<proteinExistence type="predicted"/>
<organism evidence="2 3">
    <name type="scientific">Rhodovulum marinum</name>
    <dbReference type="NCBI Taxonomy" id="320662"/>
    <lineage>
        <taxon>Bacteria</taxon>
        <taxon>Pseudomonadati</taxon>
        <taxon>Pseudomonadota</taxon>
        <taxon>Alphaproteobacteria</taxon>
        <taxon>Rhodobacterales</taxon>
        <taxon>Paracoccaceae</taxon>
        <taxon>Rhodovulum</taxon>
    </lineage>
</organism>
<dbReference type="Proteomes" id="UP000294835">
    <property type="component" value="Unassembled WGS sequence"/>
</dbReference>
<accession>A0A4R2PS24</accession>
<sequence length="111" mass="11606">MQIIGPLPVAAYQDNGVTAVSPAAPSAPVAPAVKGGSAGQTRSETGERGQQPPRQSFPAPDLDRPAGPPPTFDTTPLQLEAERRQSEASILWRTSSAPAPEQPARELDIEV</sequence>
<protein>
    <submittedName>
        <fullName evidence="2">Uncharacterized protein</fullName>
    </submittedName>
</protein>
<name>A0A4R2PS24_9RHOB</name>
<feature type="region of interest" description="Disordered" evidence="1">
    <location>
        <begin position="22"/>
        <end position="111"/>
    </location>
</feature>
<keyword evidence="3" id="KW-1185">Reference proteome</keyword>
<feature type="compositionally biased region" description="Low complexity" evidence="1">
    <location>
        <begin position="22"/>
        <end position="33"/>
    </location>
</feature>
<dbReference type="OrthoDB" id="7868568at2"/>
<dbReference type="EMBL" id="SLXP01000018">
    <property type="protein sequence ID" value="TCP38712.1"/>
    <property type="molecule type" value="Genomic_DNA"/>
</dbReference>
<evidence type="ECO:0000313" key="3">
    <source>
        <dbReference type="Proteomes" id="UP000294835"/>
    </source>
</evidence>
<dbReference type="AlphaFoldDB" id="A0A4R2PS24"/>
<reference evidence="2 3" key="1">
    <citation type="submission" date="2019-03" db="EMBL/GenBank/DDBJ databases">
        <title>Genomic Encyclopedia of Type Strains, Phase IV (KMG-IV): sequencing the most valuable type-strain genomes for metagenomic binning, comparative biology and taxonomic classification.</title>
        <authorList>
            <person name="Goeker M."/>
        </authorList>
    </citation>
    <scope>NUCLEOTIDE SEQUENCE [LARGE SCALE GENOMIC DNA]</scope>
    <source>
        <strain evidence="2 3">DSM 18063</strain>
    </source>
</reference>
<gene>
    <name evidence="2" type="ORF">EV662_11813</name>
</gene>
<comment type="caution">
    <text evidence="2">The sequence shown here is derived from an EMBL/GenBank/DDBJ whole genome shotgun (WGS) entry which is preliminary data.</text>
</comment>
<evidence type="ECO:0000256" key="1">
    <source>
        <dbReference type="SAM" id="MobiDB-lite"/>
    </source>
</evidence>